<dbReference type="EMBL" id="FXTN01000002">
    <property type="protein sequence ID" value="SMO45296.1"/>
    <property type="molecule type" value="Genomic_DNA"/>
</dbReference>
<organism evidence="1 2">
    <name type="scientific">Pedobacter westerhofensis</name>
    <dbReference type="NCBI Taxonomy" id="425512"/>
    <lineage>
        <taxon>Bacteria</taxon>
        <taxon>Pseudomonadati</taxon>
        <taxon>Bacteroidota</taxon>
        <taxon>Sphingobacteriia</taxon>
        <taxon>Sphingobacteriales</taxon>
        <taxon>Sphingobacteriaceae</taxon>
        <taxon>Pedobacter</taxon>
    </lineage>
</organism>
<name>A0A521BDX3_9SPHI</name>
<sequence length="54" mass="6121">MRYILIIATVFAFSFKAQAQVKPLRQGAHLFSIQWISFNKSAPGKVLIRQIGDD</sequence>
<proteinExistence type="predicted"/>
<evidence type="ECO:0000313" key="1">
    <source>
        <dbReference type="EMBL" id="SMO45296.1"/>
    </source>
</evidence>
<dbReference type="RefSeq" id="WP_185960375.1">
    <property type="nucleotide sequence ID" value="NZ_CBCSJO010000003.1"/>
</dbReference>
<reference evidence="1 2" key="1">
    <citation type="submission" date="2017-05" db="EMBL/GenBank/DDBJ databases">
        <authorList>
            <person name="Varghese N."/>
            <person name="Submissions S."/>
        </authorList>
    </citation>
    <scope>NUCLEOTIDE SEQUENCE [LARGE SCALE GENOMIC DNA]</scope>
    <source>
        <strain evidence="1 2">DSM 19036</strain>
    </source>
</reference>
<accession>A0A521BDX3</accession>
<keyword evidence="2" id="KW-1185">Reference proteome</keyword>
<dbReference type="Proteomes" id="UP000320300">
    <property type="component" value="Unassembled WGS sequence"/>
</dbReference>
<dbReference type="AlphaFoldDB" id="A0A521BDX3"/>
<evidence type="ECO:0000313" key="2">
    <source>
        <dbReference type="Proteomes" id="UP000320300"/>
    </source>
</evidence>
<protein>
    <submittedName>
        <fullName evidence="1">Uncharacterized protein</fullName>
    </submittedName>
</protein>
<gene>
    <name evidence="1" type="ORF">SAMN06265348_102212</name>
</gene>